<dbReference type="VEuPathDB" id="VectorBase:AATE009059"/>
<accession>A0A182J0K2</accession>
<evidence type="ECO:0000313" key="3">
    <source>
        <dbReference type="EnsemblMetazoa" id="AATE009059-PA.1"/>
    </source>
</evidence>
<feature type="compositionally biased region" description="Low complexity" evidence="1">
    <location>
        <begin position="120"/>
        <end position="131"/>
    </location>
</feature>
<feature type="compositionally biased region" description="Polar residues" evidence="1">
    <location>
        <begin position="105"/>
        <end position="119"/>
    </location>
</feature>
<organism evidence="3">
    <name type="scientific">Anopheles atroparvus</name>
    <name type="common">European mosquito</name>
    <dbReference type="NCBI Taxonomy" id="41427"/>
    <lineage>
        <taxon>Eukaryota</taxon>
        <taxon>Metazoa</taxon>
        <taxon>Ecdysozoa</taxon>
        <taxon>Arthropoda</taxon>
        <taxon>Hexapoda</taxon>
        <taxon>Insecta</taxon>
        <taxon>Pterygota</taxon>
        <taxon>Neoptera</taxon>
        <taxon>Endopterygota</taxon>
        <taxon>Diptera</taxon>
        <taxon>Nematocera</taxon>
        <taxon>Culicoidea</taxon>
        <taxon>Culicidae</taxon>
        <taxon>Anophelinae</taxon>
        <taxon>Anopheles</taxon>
    </lineage>
</organism>
<feature type="compositionally biased region" description="Polar residues" evidence="1">
    <location>
        <begin position="138"/>
        <end position="148"/>
    </location>
</feature>
<feature type="region of interest" description="Disordered" evidence="1">
    <location>
        <begin position="340"/>
        <end position="363"/>
    </location>
</feature>
<feature type="compositionally biased region" description="Low complexity" evidence="1">
    <location>
        <begin position="159"/>
        <end position="182"/>
    </location>
</feature>
<evidence type="ECO:0000256" key="1">
    <source>
        <dbReference type="SAM" id="MobiDB-lite"/>
    </source>
</evidence>
<name>A0A182J0K2_ANOAO</name>
<protein>
    <submittedName>
        <fullName evidence="3">Uncharacterized protein</fullName>
    </submittedName>
</protein>
<dbReference type="AlphaFoldDB" id="A0A182J0K2"/>
<dbReference type="STRING" id="41427.A0A182J0K2"/>
<reference evidence="3" key="1">
    <citation type="submission" date="2022-08" db="UniProtKB">
        <authorList>
            <consortium name="EnsemblMetazoa"/>
        </authorList>
    </citation>
    <scope>IDENTIFICATION</scope>
    <source>
        <strain evidence="3">EBRO</strain>
    </source>
</reference>
<proteinExistence type="predicted"/>
<dbReference type="EnsemblMetazoa" id="AATE009059-RA">
    <property type="protein sequence ID" value="AATE009059-PA.1"/>
    <property type="gene ID" value="AATE009059"/>
</dbReference>
<feature type="compositionally biased region" description="Basic and acidic residues" evidence="1">
    <location>
        <begin position="184"/>
        <end position="193"/>
    </location>
</feature>
<sequence length="434" mass="45797">MPASCLVKYAVVVGALSSLAVVLARPSYSDAVVFPEDDGPEHSMPVFLPPSDKGAPKHTPMDSSAASNTGSQTVTGPDGSTQQNTFGASQGANIAADGSKGELSAANTQQQTFQSGDKYQSQNQGQSQSASFDKDRQALSNANTNTNVIRDGQNVREQTAGGAASSMQTAQGSQASQAQTNSESFKEAGKQGDRSTGSAQSQHIGMDGSASTSNANTGSERIVLADGTVITKSTSSSSSFQMRTDRTQEHKELQGEHMSMRAEQLLAQTKETKPFQIGYWVLRKKDAAARERRHPAMAVLAAATDGHGGCSRMQWLDAGQAQIRAGLQGEVSRKGVFAKITTSAGSTDGAPPEPSERKKARSADISIRNRDAEIIMTRLMTTASAEIVGGRRAAAVELRKRTVCAVTSRLVLMPEPVLSAGGTIRIFRAREQKS</sequence>
<feature type="chain" id="PRO_5043354842" evidence="2">
    <location>
        <begin position="25"/>
        <end position="434"/>
    </location>
</feature>
<feature type="compositionally biased region" description="Polar residues" evidence="1">
    <location>
        <begin position="61"/>
        <end position="92"/>
    </location>
</feature>
<feature type="region of interest" description="Disordered" evidence="1">
    <location>
        <begin position="36"/>
        <end position="216"/>
    </location>
</feature>
<evidence type="ECO:0000256" key="2">
    <source>
        <dbReference type="SAM" id="SignalP"/>
    </source>
</evidence>
<keyword evidence="2" id="KW-0732">Signal</keyword>
<feature type="compositionally biased region" description="Polar residues" evidence="1">
    <location>
        <begin position="194"/>
        <end position="216"/>
    </location>
</feature>
<feature type="signal peptide" evidence="2">
    <location>
        <begin position="1"/>
        <end position="24"/>
    </location>
</feature>